<comment type="caution">
    <text evidence="2">The sequence shown here is derived from an EMBL/GenBank/DDBJ whole genome shotgun (WGS) entry which is preliminary data.</text>
</comment>
<keyword evidence="1" id="KW-1133">Transmembrane helix</keyword>
<name>A0A1R2BP89_9CILI</name>
<evidence type="ECO:0000256" key="1">
    <source>
        <dbReference type="SAM" id="Phobius"/>
    </source>
</evidence>
<feature type="transmembrane region" description="Helical" evidence="1">
    <location>
        <begin position="26"/>
        <end position="48"/>
    </location>
</feature>
<sequence>MILLLIGSHFRKDLGESIKNILATPYFSIAIVVFALCLCLGFCIGRACSNSKRQKEQREKVVPLLTKNETFQYSAPLIPPKNYGYVDPNIFQFVPPTYFKEQNAGNHL</sequence>
<evidence type="ECO:0000313" key="3">
    <source>
        <dbReference type="Proteomes" id="UP000187209"/>
    </source>
</evidence>
<dbReference type="EMBL" id="MPUH01000524">
    <property type="protein sequence ID" value="OMJ78395.1"/>
    <property type="molecule type" value="Genomic_DNA"/>
</dbReference>
<dbReference type="Proteomes" id="UP000187209">
    <property type="component" value="Unassembled WGS sequence"/>
</dbReference>
<keyword evidence="1" id="KW-0472">Membrane</keyword>
<proteinExistence type="predicted"/>
<gene>
    <name evidence="2" type="ORF">SteCoe_21829</name>
</gene>
<keyword evidence="3" id="KW-1185">Reference proteome</keyword>
<organism evidence="2 3">
    <name type="scientific">Stentor coeruleus</name>
    <dbReference type="NCBI Taxonomy" id="5963"/>
    <lineage>
        <taxon>Eukaryota</taxon>
        <taxon>Sar</taxon>
        <taxon>Alveolata</taxon>
        <taxon>Ciliophora</taxon>
        <taxon>Postciliodesmatophora</taxon>
        <taxon>Heterotrichea</taxon>
        <taxon>Heterotrichida</taxon>
        <taxon>Stentoridae</taxon>
        <taxon>Stentor</taxon>
    </lineage>
</organism>
<evidence type="ECO:0000313" key="2">
    <source>
        <dbReference type="EMBL" id="OMJ78395.1"/>
    </source>
</evidence>
<dbReference type="AlphaFoldDB" id="A0A1R2BP89"/>
<reference evidence="2 3" key="1">
    <citation type="submission" date="2016-11" db="EMBL/GenBank/DDBJ databases">
        <title>The macronuclear genome of Stentor coeruleus: a giant cell with tiny introns.</title>
        <authorList>
            <person name="Slabodnick M."/>
            <person name="Ruby J.G."/>
            <person name="Reiff S.B."/>
            <person name="Swart E.C."/>
            <person name="Gosai S."/>
            <person name="Prabakaran S."/>
            <person name="Witkowska E."/>
            <person name="Larue G.E."/>
            <person name="Fisher S."/>
            <person name="Freeman R.M."/>
            <person name="Gunawardena J."/>
            <person name="Chu W."/>
            <person name="Stover N.A."/>
            <person name="Gregory B.D."/>
            <person name="Nowacki M."/>
            <person name="Derisi J."/>
            <person name="Roy S.W."/>
            <person name="Marshall W.F."/>
            <person name="Sood P."/>
        </authorList>
    </citation>
    <scope>NUCLEOTIDE SEQUENCE [LARGE SCALE GENOMIC DNA]</scope>
    <source>
        <strain evidence="2">WM001</strain>
    </source>
</reference>
<protein>
    <submittedName>
        <fullName evidence="2">Uncharacterized protein</fullName>
    </submittedName>
</protein>
<keyword evidence="1" id="KW-0812">Transmembrane</keyword>
<accession>A0A1R2BP89</accession>